<dbReference type="InterPro" id="IPR025665">
    <property type="entry name" value="Beta-barrel_OMP_2"/>
</dbReference>
<proteinExistence type="predicted"/>
<protein>
    <submittedName>
        <fullName evidence="3">PorT family protein</fullName>
    </submittedName>
</protein>
<name>A0A5N1J382_9BACT</name>
<keyword evidence="1" id="KW-0732">Signal</keyword>
<dbReference type="AlphaFoldDB" id="A0A5N1J382"/>
<dbReference type="Proteomes" id="UP000326570">
    <property type="component" value="Unassembled WGS sequence"/>
</dbReference>
<evidence type="ECO:0000256" key="1">
    <source>
        <dbReference type="SAM" id="SignalP"/>
    </source>
</evidence>
<reference evidence="3 4" key="1">
    <citation type="submission" date="2019-09" db="EMBL/GenBank/DDBJ databases">
        <title>Genome sequence of Adhaeribacter sp. M2.</title>
        <authorList>
            <person name="Srinivasan S."/>
        </authorList>
    </citation>
    <scope>NUCLEOTIDE SEQUENCE [LARGE SCALE GENOMIC DNA]</scope>
    <source>
        <strain evidence="3 4">M2</strain>
    </source>
</reference>
<accession>A0A5N1J382</accession>
<evidence type="ECO:0000313" key="3">
    <source>
        <dbReference type="EMBL" id="KAA9340976.1"/>
    </source>
</evidence>
<comment type="caution">
    <text evidence="3">The sequence shown here is derived from an EMBL/GenBank/DDBJ whole genome shotgun (WGS) entry which is preliminary data.</text>
</comment>
<feature type="domain" description="Outer membrane protein beta-barrel" evidence="2">
    <location>
        <begin position="204"/>
        <end position="382"/>
    </location>
</feature>
<sequence>MKKLLLFLCLSVSINVFAQKDFRPGYIVLNSDTVKGFVKYQGDKASVEKCVFKKSLEDQEKRYFPTELNGYGFESGKKFEALILPVNGGFQKSFFLNVLVKGKSSLYFYRDSTDFDRYYLKTDSGLKELKQDIRYEKMKDGRKFKTVDNSYHKVLMEAFTTCPSILERVKKTNFKESALVGIVASFNTCTTPGTSFYVRTPVKSKLSWGPFVGVNSSNLKITGDIYLSKADSYKSKISYHGGLFFNKTLPKVNEKISIQVEALFTRNKYIATFAEQGNFGRMSNYDITFDISYLNFPLLVRYRAASGKYKPFLNVGIVNGFAIKNKQEEVKTSTFGSSSYTDRNQPFKEFRNYSQALALGIGSYVPMAGAEKLNLELRYEIGNGFSKATQIKTAVNTLSVNLGWQF</sequence>
<dbReference type="Pfam" id="PF13568">
    <property type="entry name" value="OMP_b-brl_2"/>
    <property type="match status" value="1"/>
</dbReference>
<evidence type="ECO:0000313" key="4">
    <source>
        <dbReference type="Proteomes" id="UP000326570"/>
    </source>
</evidence>
<feature type="signal peptide" evidence="1">
    <location>
        <begin position="1"/>
        <end position="18"/>
    </location>
</feature>
<dbReference type="RefSeq" id="WP_150902903.1">
    <property type="nucleotide sequence ID" value="NZ_VTWT01000002.1"/>
</dbReference>
<evidence type="ECO:0000259" key="2">
    <source>
        <dbReference type="Pfam" id="PF13568"/>
    </source>
</evidence>
<gene>
    <name evidence="3" type="ORF">F0P94_05995</name>
</gene>
<keyword evidence="4" id="KW-1185">Reference proteome</keyword>
<organism evidence="3 4">
    <name type="scientific">Adhaeribacter soli</name>
    <dbReference type="NCBI Taxonomy" id="2607655"/>
    <lineage>
        <taxon>Bacteria</taxon>
        <taxon>Pseudomonadati</taxon>
        <taxon>Bacteroidota</taxon>
        <taxon>Cytophagia</taxon>
        <taxon>Cytophagales</taxon>
        <taxon>Hymenobacteraceae</taxon>
        <taxon>Adhaeribacter</taxon>
    </lineage>
</organism>
<feature type="chain" id="PRO_5024834211" evidence="1">
    <location>
        <begin position="19"/>
        <end position="406"/>
    </location>
</feature>
<dbReference type="EMBL" id="VTWT01000002">
    <property type="protein sequence ID" value="KAA9340976.1"/>
    <property type="molecule type" value="Genomic_DNA"/>
</dbReference>